<proteinExistence type="predicted"/>
<organism evidence="7 8">
    <name type="scientific">Bradyrhizobium nitroreducens</name>
    <dbReference type="NCBI Taxonomy" id="709803"/>
    <lineage>
        <taxon>Bacteria</taxon>
        <taxon>Pseudomonadati</taxon>
        <taxon>Pseudomonadota</taxon>
        <taxon>Alphaproteobacteria</taxon>
        <taxon>Hyphomicrobiales</taxon>
        <taxon>Nitrobacteraceae</taxon>
        <taxon>Bradyrhizobium</taxon>
    </lineage>
</organism>
<dbReference type="Gene3D" id="3.40.50.300">
    <property type="entry name" value="P-loop containing nucleotide triphosphate hydrolases"/>
    <property type="match status" value="2"/>
</dbReference>
<dbReference type="GO" id="GO:0005524">
    <property type="term" value="F:ATP binding"/>
    <property type="evidence" value="ECO:0007669"/>
    <property type="project" value="UniProtKB-KW"/>
</dbReference>
<keyword evidence="3 7" id="KW-0347">Helicase</keyword>
<evidence type="ECO:0000313" key="7">
    <source>
        <dbReference type="EMBL" id="PIT03937.1"/>
    </source>
</evidence>
<dbReference type="GO" id="GO:0033202">
    <property type="term" value="C:DNA helicase complex"/>
    <property type="evidence" value="ECO:0007669"/>
    <property type="project" value="TreeGrafter"/>
</dbReference>
<keyword evidence="1" id="KW-0547">Nucleotide-binding</keyword>
<dbReference type="InterPro" id="IPR014016">
    <property type="entry name" value="UvrD-like_ATP-bd"/>
</dbReference>
<dbReference type="RefSeq" id="WP_100179070.1">
    <property type="nucleotide sequence ID" value="NZ_LFJC01000003.1"/>
</dbReference>
<dbReference type="Pfam" id="PF00580">
    <property type="entry name" value="UvrD-helicase"/>
    <property type="match status" value="1"/>
</dbReference>
<dbReference type="GO" id="GO:0003677">
    <property type="term" value="F:DNA binding"/>
    <property type="evidence" value="ECO:0007669"/>
    <property type="project" value="InterPro"/>
</dbReference>
<feature type="domain" description="UvrD-like helicase ATP-binding" evidence="6">
    <location>
        <begin position="121"/>
        <end position="181"/>
    </location>
</feature>
<dbReference type="GO" id="GO:0016787">
    <property type="term" value="F:hydrolase activity"/>
    <property type="evidence" value="ECO:0007669"/>
    <property type="project" value="UniProtKB-KW"/>
</dbReference>
<protein>
    <recommendedName>
        <fullName evidence="5">DNA 3'-5' helicase II</fullName>
    </recommendedName>
</protein>
<accession>A0A2M6UHE7</accession>
<dbReference type="SUPFAM" id="SSF52540">
    <property type="entry name" value="P-loop containing nucleoside triphosphate hydrolases"/>
    <property type="match status" value="1"/>
</dbReference>
<dbReference type="InterPro" id="IPR027417">
    <property type="entry name" value="P-loop_NTPase"/>
</dbReference>
<comment type="caution">
    <text evidence="7">The sequence shown here is derived from an EMBL/GenBank/DDBJ whole genome shotgun (WGS) entry which is preliminary data.</text>
</comment>
<evidence type="ECO:0000256" key="4">
    <source>
        <dbReference type="ARBA" id="ARBA00022840"/>
    </source>
</evidence>
<keyword evidence="2" id="KW-0378">Hydrolase</keyword>
<dbReference type="GO" id="GO:0005829">
    <property type="term" value="C:cytosol"/>
    <property type="evidence" value="ECO:0007669"/>
    <property type="project" value="TreeGrafter"/>
</dbReference>
<dbReference type="AlphaFoldDB" id="A0A2M6UHE7"/>
<sequence length="490" mass="53391">MSNEPIVDAVLSSRLGSVVAPAGCGKTDCIADVVKAAGGPAKCLVLTHTLAGVDSLRQRMKEKDVSLHHTDLETIAGWSLRFAAAFPRRSGLATREPRGEDWPAVYAAATQLIRGGFVTGVLKASYQRVLVDEYQDCTAEQHALILALSQHLPTCIFGDPLQAIFGFRNEQLADWKAVTTDFPQIGALKEPWRWKRVKNDKLGCWLIGIRDQLEQLNRVDLAAAPRCVSRVIPQSLTKQDLLKANMSAGRSVKLRGEETLIVIGDKASELIRGSLAAKLKCSAIEPVACQTLGSFLAEIDVCTARDRLTAVLDLAAGAMSGLARAAFERRVVRLAGGWKPRNKITESERAALDLLASNELAHVLSLLECLRRQSGVVAFRRELLSAVQNTLRLVVRGEHSTLAEAAWHVQNKMRHAGRRLARRSVGSTLLVKGLQFDHAVIVAPEKLSRNDLYVALTRASRTITVVSATPTLIVKATPQQNVSKRGQGHE</sequence>
<dbReference type="InterPro" id="IPR000212">
    <property type="entry name" value="DNA_helicase_UvrD/REP"/>
</dbReference>
<evidence type="ECO:0000313" key="8">
    <source>
        <dbReference type="Proteomes" id="UP000228930"/>
    </source>
</evidence>
<dbReference type="Proteomes" id="UP000228930">
    <property type="component" value="Unassembled WGS sequence"/>
</dbReference>
<reference evidence="7 8" key="1">
    <citation type="submission" date="2015-06" db="EMBL/GenBank/DDBJ databases">
        <title>Comparative genome analysis of nirS-carrying Bradyrhizobium sp. strains.</title>
        <authorList>
            <person name="Ishii S."/>
            <person name="Jang J."/>
            <person name="Nishizawa T."/>
            <person name="Senoo K."/>
        </authorList>
    </citation>
    <scope>NUCLEOTIDE SEQUENCE [LARGE SCALE GENOMIC DNA]</scope>
    <source>
        <strain evidence="7 8">TSA1</strain>
    </source>
</reference>
<dbReference type="EMBL" id="LFJC01000003">
    <property type="protein sequence ID" value="PIT03937.1"/>
    <property type="molecule type" value="Genomic_DNA"/>
</dbReference>
<evidence type="ECO:0000259" key="6">
    <source>
        <dbReference type="Pfam" id="PF00580"/>
    </source>
</evidence>
<evidence type="ECO:0000256" key="5">
    <source>
        <dbReference type="ARBA" id="ARBA00034923"/>
    </source>
</evidence>
<keyword evidence="8" id="KW-1185">Reference proteome</keyword>
<evidence type="ECO:0000256" key="3">
    <source>
        <dbReference type="ARBA" id="ARBA00022806"/>
    </source>
</evidence>
<keyword evidence="4" id="KW-0067">ATP-binding</keyword>
<dbReference type="GO" id="GO:0000725">
    <property type="term" value="P:recombinational repair"/>
    <property type="evidence" value="ECO:0007669"/>
    <property type="project" value="TreeGrafter"/>
</dbReference>
<evidence type="ECO:0000256" key="1">
    <source>
        <dbReference type="ARBA" id="ARBA00022741"/>
    </source>
</evidence>
<gene>
    <name evidence="7" type="ORF">TSA1_26570</name>
</gene>
<dbReference type="PANTHER" id="PTHR11070">
    <property type="entry name" value="UVRD / RECB / PCRA DNA HELICASE FAMILY MEMBER"/>
    <property type="match status" value="1"/>
</dbReference>
<dbReference type="PANTHER" id="PTHR11070:SF2">
    <property type="entry name" value="ATP-DEPENDENT DNA HELICASE SRS2"/>
    <property type="match status" value="1"/>
</dbReference>
<dbReference type="GO" id="GO:0043138">
    <property type="term" value="F:3'-5' DNA helicase activity"/>
    <property type="evidence" value="ECO:0007669"/>
    <property type="project" value="TreeGrafter"/>
</dbReference>
<name>A0A2M6UHE7_9BRAD</name>
<evidence type="ECO:0000256" key="2">
    <source>
        <dbReference type="ARBA" id="ARBA00022801"/>
    </source>
</evidence>